<reference evidence="1" key="1">
    <citation type="journal article" date="2020" name="Nature">
        <title>Giant virus diversity and host interactions through global metagenomics.</title>
        <authorList>
            <person name="Schulz F."/>
            <person name="Roux S."/>
            <person name="Paez-Espino D."/>
            <person name="Jungbluth S."/>
            <person name="Walsh D.A."/>
            <person name="Denef V.J."/>
            <person name="McMahon K.D."/>
            <person name="Konstantinidis K.T."/>
            <person name="Eloe-Fadrosh E.A."/>
            <person name="Kyrpides N.C."/>
            <person name="Woyke T."/>
        </authorList>
    </citation>
    <scope>NUCLEOTIDE SEQUENCE</scope>
    <source>
        <strain evidence="1">GVMAG-M-3300023174-182</strain>
    </source>
</reference>
<organism evidence="1">
    <name type="scientific">viral metagenome</name>
    <dbReference type="NCBI Taxonomy" id="1070528"/>
    <lineage>
        <taxon>unclassified sequences</taxon>
        <taxon>metagenomes</taxon>
        <taxon>organismal metagenomes</taxon>
    </lineage>
</organism>
<dbReference type="EMBL" id="MN739616">
    <property type="protein sequence ID" value="QHT16125.1"/>
    <property type="molecule type" value="Genomic_DNA"/>
</dbReference>
<dbReference type="AlphaFoldDB" id="A0A6C0DKP0"/>
<evidence type="ECO:0000313" key="1">
    <source>
        <dbReference type="EMBL" id="QHT16125.1"/>
    </source>
</evidence>
<name>A0A6C0DKP0_9ZZZZ</name>
<accession>A0A6C0DKP0</accession>
<proteinExistence type="predicted"/>
<sequence length="54" mass="6115">MHSWLKRVYDTSGLPSELRYTWATTFHSDPTEIELPELADDEPVQPPLLADGTS</sequence>
<protein>
    <submittedName>
        <fullName evidence="1">Uncharacterized protein</fullName>
    </submittedName>
</protein>